<dbReference type="EMBL" id="JAFFTB010000018">
    <property type="protein sequence ID" value="MBM9938671.1"/>
    <property type="molecule type" value="Genomic_DNA"/>
</dbReference>
<dbReference type="Proteomes" id="UP000784064">
    <property type="component" value="Unassembled WGS sequence"/>
</dbReference>
<dbReference type="GO" id="GO:0003677">
    <property type="term" value="F:DNA binding"/>
    <property type="evidence" value="ECO:0007669"/>
    <property type="project" value="UniProtKB-KW"/>
</dbReference>
<dbReference type="RefSeq" id="WP_205405429.1">
    <property type="nucleotide sequence ID" value="NZ_JAFFTA010000020.1"/>
</dbReference>
<name>A0AAW4GIB4_9GAMM</name>
<organism evidence="1 4">
    <name type="scientific">Stenotrophomonas lactitubi</name>
    <dbReference type="NCBI Taxonomy" id="2045214"/>
    <lineage>
        <taxon>Bacteria</taxon>
        <taxon>Pseudomonadati</taxon>
        <taxon>Pseudomonadota</taxon>
        <taxon>Gammaproteobacteria</taxon>
        <taxon>Lysobacterales</taxon>
        <taxon>Lysobacteraceae</taxon>
        <taxon>Stenotrophomonas</taxon>
    </lineage>
</organism>
<dbReference type="Proteomes" id="UP000749453">
    <property type="component" value="Unassembled WGS sequence"/>
</dbReference>
<evidence type="ECO:0000313" key="2">
    <source>
        <dbReference type="EMBL" id="MBM9938671.1"/>
    </source>
</evidence>
<evidence type="ECO:0000313" key="1">
    <source>
        <dbReference type="EMBL" id="MBM9914542.1"/>
    </source>
</evidence>
<reference evidence="1" key="2">
    <citation type="submission" date="2021-01" db="EMBL/GenBank/DDBJ databases">
        <authorList>
            <person name="Yu Y."/>
        </authorList>
    </citation>
    <scope>NUCLEOTIDE SEQUENCE</scope>
    <source>
        <strain evidence="1">As-5</strain>
        <strain evidence="2">As-6</strain>
    </source>
</reference>
<evidence type="ECO:0000313" key="3">
    <source>
        <dbReference type="Proteomes" id="UP000749453"/>
    </source>
</evidence>
<comment type="caution">
    <text evidence="1">The sequence shown here is derived from an EMBL/GenBank/DDBJ whole genome shotgun (WGS) entry which is preliminary data.</text>
</comment>
<keyword evidence="1" id="KW-0238">DNA-binding</keyword>
<proteinExistence type="predicted"/>
<protein>
    <submittedName>
        <fullName evidence="1">DNA-binding domain-containing protein</fullName>
    </submittedName>
</protein>
<accession>A0AAW4GIB4</accession>
<dbReference type="InterPro" id="IPR044922">
    <property type="entry name" value="DUF2063_N_sf"/>
</dbReference>
<reference evidence="3" key="1">
    <citation type="submission" date="2021-01" db="EMBL/GenBank/DDBJ databases">
        <title>Stenotrophomonas maltophilia.</title>
        <authorList>
            <person name="Yu Y."/>
        </authorList>
    </citation>
    <scope>NUCLEOTIDE SEQUENCE [LARGE SCALE GENOMIC DNA]</scope>
    <source>
        <strain evidence="3">As-6</strain>
    </source>
</reference>
<dbReference type="EMBL" id="JAFFTA010000020">
    <property type="protein sequence ID" value="MBM9914542.1"/>
    <property type="molecule type" value="Genomic_DNA"/>
</dbReference>
<gene>
    <name evidence="1" type="ORF">JJW18_13805</name>
    <name evidence="2" type="ORF">JJW19_11000</name>
</gene>
<dbReference type="Gene3D" id="1.10.150.690">
    <property type="entry name" value="DUF2063"/>
    <property type="match status" value="1"/>
</dbReference>
<evidence type="ECO:0000313" key="4">
    <source>
        <dbReference type="Proteomes" id="UP000784064"/>
    </source>
</evidence>
<dbReference type="AlphaFoldDB" id="A0AAW4GIB4"/>
<sequence>MNPPVWQESLRDRFAAIRADRLHPYAWIVRDNVREAVQSCFPEFCRLRGGDELQRDVEHFIRHHAASRAPYVDLATEFMLATKDKLNEKQKVAIEYEWCLIDCDMDARHVPPPPATSTAVLQVTTNPTLRLLATPFDLLGGAWSTNSAAGPSSPYVYGVFRDHRHTVITSALTRNDVNRMLSLATSGNCTPPDDWTKTKLALGLLVPGRSNNGETS</sequence>
<keyword evidence="3" id="KW-1185">Reference proteome</keyword>